<reference evidence="2" key="1">
    <citation type="submission" date="2023-03" db="EMBL/GenBank/DDBJ databases">
        <title>Massive genome expansion in bonnet fungi (Mycena s.s.) driven by repeated elements and novel gene families across ecological guilds.</title>
        <authorList>
            <consortium name="Lawrence Berkeley National Laboratory"/>
            <person name="Harder C.B."/>
            <person name="Miyauchi S."/>
            <person name="Viragh M."/>
            <person name="Kuo A."/>
            <person name="Thoen E."/>
            <person name="Andreopoulos B."/>
            <person name="Lu D."/>
            <person name="Skrede I."/>
            <person name="Drula E."/>
            <person name="Henrissat B."/>
            <person name="Morin E."/>
            <person name="Kohler A."/>
            <person name="Barry K."/>
            <person name="LaButti K."/>
            <person name="Morin E."/>
            <person name="Salamov A."/>
            <person name="Lipzen A."/>
            <person name="Mereny Z."/>
            <person name="Hegedus B."/>
            <person name="Baldrian P."/>
            <person name="Stursova M."/>
            <person name="Weitz H."/>
            <person name="Taylor A."/>
            <person name="Grigoriev I.V."/>
            <person name="Nagy L.G."/>
            <person name="Martin F."/>
            <person name="Kauserud H."/>
        </authorList>
    </citation>
    <scope>NUCLEOTIDE SEQUENCE</scope>
    <source>
        <strain evidence="2">9284</strain>
    </source>
</reference>
<name>A0AAD7BLH8_9AGAR</name>
<gene>
    <name evidence="2" type="ORF">FB45DRAFT_923938</name>
</gene>
<proteinExistence type="predicted"/>
<evidence type="ECO:0000256" key="1">
    <source>
        <dbReference type="SAM" id="MobiDB-lite"/>
    </source>
</evidence>
<comment type="caution">
    <text evidence="2">The sequence shown here is derived from an EMBL/GenBank/DDBJ whole genome shotgun (WGS) entry which is preliminary data.</text>
</comment>
<protein>
    <recommendedName>
        <fullName evidence="4">Arrestin-like N-terminal domain-containing protein</fullName>
    </recommendedName>
</protein>
<dbReference type="InterPro" id="IPR014752">
    <property type="entry name" value="Arrestin-like_C"/>
</dbReference>
<dbReference type="Gene3D" id="2.60.40.640">
    <property type="match status" value="1"/>
</dbReference>
<evidence type="ECO:0000313" key="3">
    <source>
        <dbReference type="Proteomes" id="UP001221142"/>
    </source>
</evidence>
<sequence length="406" mass="43651">MLSVAASTLPAYTPSSPVPSYSPEPSSDELLVEHNPRVKARVLGGTRTTKSGLDTVALTNQDPTAEVPSYGRSGLITGFIDLQERERVSEVVLKLKGKMEANISERGSVSKKVLDESYVLWPLSSQNAAAEPCPGTVPFSVVLPAKFQQDDHASFPLPASYTASFITMGGISVKIAYTLSVVVTRNRGRKFTALLSSKNTTNVPFLHTPRTRPARSIPLSSSSFLADLKIMPEEWRQSSTVSQARPQKAALPAGSVDLHLFTPAAEVFGLKDAIPMHVQLAGSLASLREFLDSTGETAQVEVTLVRQLLIQIHGCSEPMRQTLGRAMLDPAPPSFFSTSSKSGAALDWTGSLRCTPGLTVGSFDAGVVKAQDFIVVDVRPSSSKSPFAPIRHSHPIRLVTDSWPDE</sequence>
<accession>A0AAD7BLH8</accession>
<dbReference type="EMBL" id="JARKIF010000013">
    <property type="protein sequence ID" value="KAJ7624643.1"/>
    <property type="molecule type" value="Genomic_DNA"/>
</dbReference>
<evidence type="ECO:0008006" key="4">
    <source>
        <dbReference type="Google" id="ProtNLM"/>
    </source>
</evidence>
<dbReference type="Proteomes" id="UP001221142">
    <property type="component" value="Unassembled WGS sequence"/>
</dbReference>
<dbReference type="AlphaFoldDB" id="A0AAD7BLH8"/>
<feature type="region of interest" description="Disordered" evidence="1">
    <location>
        <begin position="1"/>
        <end position="30"/>
    </location>
</feature>
<keyword evidence="3" id="KW-1185">Reference proteome</keyword>
<organism evidence="2 3">
    <name type="scientific">Roridomyces roridus</name>
    <dbReference type="NCBI Taxonomy" id="1738132"/>
    <lineage>
        <taxon>Eukaryota</taxon>
        <taxon>Fungi</taxon>
        <taxon>Dikarya</taxon>
        <taxon>Basidiomycota</taxon>
        <taxon>Agaricomycotina</taxon>
        <taxon>Agaricomycetes</taxon>
        <taxon>Agaricomycetidae</taxon>
        <taxon>Agaricales</taxon>
        <taxon>Marasmiineae</taxon>
        <taxon>Mycenaceae</taxon>
        <taxon>Roridomyces</taxon>
    </lineage>
</organism>
<evidence type="ECO:0000313" key="2">
    <source>
        <dbReference type="EMBL" id="KAJ7624643.1"/>
    </source>
</evidence>